<feature type="domain" description="Response regulatory" evidence="8">
    <location>
        <begin position="50"/>
        <end position="168"/>
    </location>
</feature>
<dbReference type="CDD" id="cd06170">
    <property type="entry name" value="LuxR_C_like"/>
    <property type="match status" value="1"/>
</dbReference>
<protein>
    <submittedName>
        <fullName evidence="9">Response regulator transcription factor</fullName>
    </submittedName>
</protein>
<dbReference type="OrthoDB" id="9808843at2"/>
<dbReference type="PRINTS" id="PR00038">
    <property type="entry name" value="HTHLUXR"/>
</dbReference>
<feature type="domain" description="HTH luxR-type" evidence="7">
    <location>
        <begin position="205"/>
        <end position="270"/>
    </location>
</feature>
<evidence type="ECO:0000256" key="2">
    <source>
        <dbReference type="ARBA" id="ARBA00023015"/>
    </source>
</evidence>
<dbReference type="PANTHER" id="PTHR43214:SF24">
    <property type="entry name" value="TRANSCRIPTIONAL REGULATORY PROTEIN NARL-RELATED"/>
    <property type="match status" value="1"/>
</dbReference>
<dbReference type="SUPFAM" id="SSF46894">
    <property type="entry name" value="C-terminal effector domain of the bipartite response regulators"/>
    <property type="match status" value="1"/>
</dbReference>
<dbReference type="SUPFAM" id="SSF52172">
    <property type="entry name" value="CheY-like"/>
    <property type="match status" value="1"/>
</dbReference>
<evidence type="ECO:0000259" key="8">
    <source>
        <dbReference type="PROSITE" id="PS50110"/>
    </source>
</evidence>
<feature type="modified residue" description="4-aspartylphosphate" evidence="5">
    <location>
        <position position="101"/>
    </location>
</feature>
<evidence type="ECO:0000313" key="10">
    <source>
        <dbReference type="Proteomes" id="UP000293764"/>
    </source>
</evidence>
<evidence type="ECO:0000256" key="1">
    <source>
        <dbReference type="ARBA" id="ARBA00022553"/>
    </source>
</evidence>
<dbReference type="SMART" id="SM00421">
    <property type="entry name" value="HTH_LUXR"/>
    <property type="match status" value="1"/>
</dbReference>
<dbReference type="InterPro" id="IPR016032">
    <property type="entry name" value="Sig_transdc_resp-reg_C-effctor"/>
</dbReference>
<keyword evidence="4" id="KW-0804">Transcription</keyword>
<reference evidence="9 10" key="1">
    <citation type="submission" date="2019-01" db="EMBL/GenBank/DDBJ databases">
        <title>Novel species of Cellulomonas.</title>
        <authorList>
            <person name="Liu Q."/>
            <person name="Xin Y.-H."/>
        </authorList>
    </citation>
    <scope>NUCLEOTIDE SEQUENCE [LARGE SCALE GENOMIC DNA]</scope>
    <source>
        <strain evidence="9 10">HLT2-17</strain>
    </source>
</reference>
<feature type="region of interest" description="Disordered" evidence="6">
    <location>
        <begin position="1"/>
        <end position="35"/>
    </location>
</feature>
<dbReference type="Gene3D" id="3.40.50.2300">
    <property type="match status" value="1"/>
</dbReference>
<dbReference type="PROSITE" id="PS50043">
    <property type="entry name" value="HTH_LUXR_2"/>
    <property type="match status" value="1"/>
</dbReference>
<organism evidence="9 10">
    <name type="scientific">Pengzhenrongella frigida</name>
    <dbReference type="NCBI Taxonomy" id="1259133"/>
    <lineage>
        <taxon>Bacteria</taxon>
        <taxon>Bacillati</taxon>
        <taxon>Actinomycetota</taxon>
        <taxon>Actinomycetes</taxon>
        <taxon>Micrococcales</taxon>
        <taxon>Pengzhenrongella</taxon>
    </lineage>
</organism>
<dbReference type="PANTHER" id="PTHR43214">
    <property type="entry name" value="TWO-COMPONENT RESPONSE REGULATOR"/>
    <property type="match status" value="1"/>
</dbReference>
<dbReference type="Proteomes" id="UP000293764">
    <property type="component" value="Unassembled WGS sequence"/>
</dbReference>
<dbReference type="InterPro" id="IPR001789">
    <property type="entry name" value="Sig_transdc_resp-reg_receiver"/>
</dbReference>
<keyword evidence="3" id="KW-0238">DNA-binding</keyword>
<dbReference type="Pfam" id="PF00196">
    <property type="entry name" value="GerE"/>
    <property type="match status" value="1"/>
</dbReference>
<dbReference type="GO" id="GO:0003677">
    <property type="term" value="F:DNA binding"/>
    <property type="evidence" value="ECO:0007669"/>
    <property type="project" value="UniProtKB-KW"/>
</dbReference>
<evidence type="ECO:0000259" key="7">
    <source>
        <dbReference type="PROSITE" id="PS50043"/>
    </source>
</evidence>
<dbReference type="CDD" id="cd17535">
    <property type="entry name" value="REC_NarL-like"/>
    <property type="match status" value="1"/>
</dbReference>
<dbReference type="AlphaFoldDB" id="A0A4Q5MXN5"/>
<dbReference type="PROSITE" id="PS00622">
    <property type="entry name" value="HTH_LUXR_1"/>
    <property type="match status" value="1"/>
</dbReference>
<dbReference type="InterPro" id="IPR011006">
    <property type="entry name" value="CheY-like_superfamily"/>
</dbReference>
<dbReference type="GO" id="GO:0000160">
    <property type="term" value="P:phosphorelay signal transduction system"/>
    <property type="evidence" value="ECO:0007669"/>
    <property type="project" value="InterPro"/>
</dbReference>
<feature type="compositionally biased region" description="Basic residues" evidence="6">
    <location>
        <begin position="1"/>
        <end position="11"/>
    </location>
</feature>
<evidence type="ECO:0000256" key="3">
    <source>
        <dbReference type="ARBA" id="ARBA00023125"/>
    </source>
</evidence>
<evidence type="ECO:0000256" key="4">
    <source>
        <dbReference type="ARBA" id="ARBA00023163"/>
    </source>
</evidence>
<dbReference type="GO" id="GO:0006355">
    <property type="term" value="P:regulation of DNA-templated transcription"/>
    <property type="evidence" value="ECO:0007669"/>
    <property type="project" value="InterPro"/>
</dbReference>
<gene>
    <name evidence="9" type="ORF">EUA98_13735</name>
</gene>
<proteinExistence type="predicted"/>
<dbReference type="SMART" id="SM00448">
    <property type="entry name" value="REC"/>
    <property type="match status" value="1"/>
</dbReference>
<dbReference type="PROSITE" id="PS50110">
    <property type="entry name" value="RESPONSE_REGULATORY"/>
    <property type="match status" value="1"/>
</dbReference>
<dbReference type="Pfam" id="PF00072">
    <property type="entry name" value="Response_reg"/>
    <property type="match status" value="1"/>
</dbReference>
<accession>A0A4Q5MXN5</accession>
<keyword evidence="1 5" id="KW-0597">Phosphoprotein</keyword>
<dbReference type="InterPro" id="IPR000792">
    <property type="entry name" value="Tscrpt_reg_LuxR_C"/>
</dbReference>
<keyword evidence="10" id="KW-1185">Reference proteome</keyword>
<comment type="caution">
    <text evidence="9">The sequence shown here is derived from an EMBL/GenBank/DDBJ whole genome shotgun (WGS) entry which is preliminary data.</text>
</comment>
<evidence type="ECO:0000256" key="5">
    <source>
        <dbReference type="PROSITE-ProRule" id="PRU00169"/>
    </source>
</evidence>
<dbReference type="InterPro" id="IPR058245">
    <property type="entry name" value="NreC/VraR/RcsB-like_REC"/>
</dbReference>
<name>A0A4Q5MXN5_9MICO</name>
<keyword evidence="2" id="KW-0805">Transcription regulation</keyword>
<dbReference type="InterPro" id="IPR039420">
    <property type="entry name" value="WalR-like"/>
</dbReference>
<evidence type="ECO:0000313" key="9">
    <source>
        <dbReference type="EMBL" id="RYV50428.1"/>
    </source>
</evidence>
<feature type="compositionally biased region" description="Basic and acidic residues" evidence="6">
    <location>
        <begin position="14"/>
        <end position="34"/>
    </location>
</feature>
<sequence length="275" mass="29967">MRRLAVRRTGRPRCVPDDGRHPVPPDRRRSDRCRSDRRRTSRCRRCAVIRIVIADDQPLIRAGLRGILELESDFEVVGEAATGRQAVQVAGDRAVDVVLMDIRMPEMDGIEATATICADPRLAGVRVLVLTTFESDEHVLDALRAGASGFMGKGAEPQGFVDAIRVVARGDALLSPVATRSLIERVLGLPGAAPIAGASRDPDRPEVDLAALTDREREILALVGEGRSNDGIADHLVISVHTVKTHVNHAMTKLDAHDRAQLVVLAYESGLLRRR</sequence>
<evidence type="ECO:0000256" key="6">
    <source>
        <dbReference type="SAM" id="MobiDB-lite"/>
    </source>
</evidence>
<dbReference type="EMBL" id="SDWW01000034">
    <property type="protein sequence ID" value="RYV50428.1"/>
    <property type="molecule type" value="Genomic_DNA"/>
</dbReference>